<comment type="caution">
    <text evidence="2">The sequence shown here is derived from an EMBL/GenBank/DDBJ whole genome shotgun (WGS) entry which is preliminary data.</text>
</comment>
<gene>
    <name evidence="2" type="ORF">GCM10009092_10330</name>
</gene>
<evidence type="ECO:0000313" key="3">
    <source>
        <dbReference type="Proteomes" id="UP001501757"/>
    </source>
</evidence>
<evidence type="ECO:0000256" key="1">
    <source>
        <dbReference type="SAM" id="MobiDB-lite"/>
    </source>
</evidence>
<proteinExistence type="predicted"/>
<evidence type="ECO:0000313" key="2">
    <source>
        <dbReference type="EMBL" id="GAA0347889.1"/>
    </source>
</evidence>
<dbReference type="EMBL" id="BAAAEI010000006">
    <property type="protein sequence ID" value="GAA0347889.1"/>
    <property type="molecule type" value="Genomic_DNA"/>
</dbReference>
<name>A0ABN0WVK1_9ALTE</name>
<organism evidence="2 3">
    <name type="scientific">Bowmanella denitrificans</name>
    <dbReference type="NCBI Taxonomy" id="366582"/>
    <lineage>
        <taxon>Bacteria</taxon>
        <taxon>Pseudomonadati</taxon>
        <taxon>Pseudomonadota</taxon>
        <taxon>Gammaproteobacteria</taxon>
        <taxon>Alteromonadales</taxon>
        <taxon>Alteromonadaceae</taxon>
        <taxon>Bowmanella</taxon>
    </lineage>
</organism>
<keyword evidence="3" id="KW-1185">Reference proteome</keyword>
<reference evidence="2 3" key="1">
    <citation type="journal article" date="2019" name="Int. J. Syst. Evol. Microbiol.">
        <title>The Global Catalogue of Microorganisms (GCM) 10K type strain sequencing project: providing services to taxonomists for standard genome sequencing and annotation.</title>
        <authorList>
            <consortium name="The Broad Institute Genomics Platform"/>
            <consortium name="The Broad Institute Genome Sequencing Center for Infectious Disease"/>
            <person name="Wu L."/>
            <person name="Ma J."/>
        </authorList>
    </citation>
    <scope>NUCLEOTIDE SEQUENCE [LARGE SCALE GENOMIC DNA]</scope>
    <source>
        <strain evidence="2 3">JCM 13378</strain>
    </source>
</reference>
<accession>A0ABN0WVK1</accession>
<feature type="region of interest" description="Disordered" evidence="1">
    <location>
        <begin position="18"/>
        <end position="44"/>
    </location>
</feature>
<dbReference type="RefSeq" id="WP_343842554.1">
    <property type="nucleotide sequence ID" value="NZ_BAAAEI010000006.1"/>
</dbReference>
<dbReference type="Proteomes" id="UP001501757">
    <property type="component" value="Unassembled WGS sequence"/>
</dbReference>
<sequence length="94" mass="10901">MNMSIAYTTDQLRSVQVMNGSTARPVQWQPKNARPDAAQEQSAPATQTLNAMDKDYRIKLKIERQMDNYILETELKYYKYQQAEMPGKLLDTQV</sequence>
<protein>
    <submittedName>
        <fullName evidence="2">Uncharacterized protein</fullName>
    </submittedName>
</protein>